<evidence type="ECO:0000256" key="9">
    <source>
        <dbReference type="SAM" id="MobiDB-lite"/>
    </source>
</evidence>
<dbReference type="InterPro" id="IPR027417">
    <property type="entry name" value="P-loop_NTPase"/>
</dbReference>
<dbReference type="GO" id="GO:0005524">
    <property type="term" value="F:ATP binding"/>
    <property type="evidence" value="ECO:0007669"/>
    <property type="project" value="UniProtKB-KW"/>
</dbReference>
<evidence type="ECO:0000259" key="10">
    <source>
        <dbReference type="PROSITE" id="PS51192"/>
    </source>
</evidence>
<proteinExistence type="inferred from homology"/>
<feature type="compositionally biased region" description="Basic and acidic residues" evidence="9">
    <location>
        <begin position="478"/>
        <end position="496"/>
    </location>
</feature>
<comment type="similarity">
    <text evidence="2">Belongs to the SNF2/RAD54 helicase family.</text>
</comment>
<dbReference type="GO" id="GO:0016787">
    <property type="term" value="F:hydrolase activity"/>
    <property type="evidence" value="ECO:0007669"/>
    <property type="project" value="UniProtKB-KW"/>
</dbReference>
<dbReference type="Proteomes" id="UP000664534">
    <property type="component" value="Unassembled WGS sequence"/>
</dbReference>
<sequence>MSSTPMTPGSPDELASPASSPPSSPPSATDDAYDPQVEKMRDEEEKLRRQSKREEKERREVEEERWKKDGQDPSYMKDLDWFLSRSQGFSSTVMDQLKQALEARKVGTSAQPKLVSGGKMRDYQLEGLTWLTCLYQIGLNGILADEMGLGKTIQLISFLAFLRENGTNGPFLILGPLSTVNNWVKEFGFWTPKIPVVMYHGTPQVRGQIRRQQLKGDPKGARFPVVCTSYEICMRDKKFLSNYPWKFIVVDEGHRLKNFNCKLVKELKQYPSESRLILTGTPLQNNLTELWSLLNFLLPEAFSDLEHFESMFDFSDVQDKDGHKQFMSKERQKTTVASLHAILKPFLLRRVKNDVETNLPKKREYILYAPMSPAQKELYRKIKENDIRSYLEKKAIERIGEKLEDSRVSEMKGKKRKAGSGTSTPNKSAKSSRGSTPASSIRSGRSSRRQNYAEVSDSEYFKQIEQSSESEEVDEEEQEKRDRESTLARARKEVSQKKLQNPVMQLRLACNSPHHFSWPWAADADPDETLVTESGKMVMLDRLVPYLFAKGHKVILFSQFSKQLDILEEWATTLRGWPVCRIDGAVKAEDRAEQIEAFNTEPDHKLFLLSTRAGGQGINLTSADTVILFDSDWNPQQDLQAQDRAHRIGQTRPVIIYRLATKGTVEQTLLEKADGKRRLEKLVIQKDKFRSILDRRPNKKSEEEYTELQQILANEDLENYDPGEGADILSDADLKLLTDRSEAAYVRAEKGEGSGDKFRTIETKADGQDILGNMGK</sequence>
<keyword evidence="13" id="KW-1185">Reference proteome</keyword>
<accession>A0A8H3FPS0</accession>
<keyword evidence="8" id="KW-0539">Nucleus</keyword>
<feature type="domain" description="Helicase C-terminal" evidence="11">
    <location>
        <begin position="539"/>
        <end position="704"/>
    </location>
</feature>
<dbReference type="PROSITE" id="PS51194">
    <property type="entry name" value="HELICASE_CTER"/>
    <property type="match status" value="1"/>
</dbReference>
<organism evidence="12 13">
    <name type="scientific">Imshaugia aleurites</name>
    <dbReference type="NCBI Taxonomy" id="172621"/>
    <lineage>
        <taxon>Eukaryota</taxon>
        <taxon>Fungi</taxon>
        <taxon>Dikarya</taxon>
        <taxon>Ascomycota</taxon>
        <taxon>Pezizomycotina</taxon>
        <taxon>Lecanoromycetes</taxon>
        <taxon>OSLEUM clade</taxon>
        <taxon>Lecanoromycetidae</taxon>
        <taxon>Lecanorales</taxon>
        <taxon>Lecanorineae</taxon>
        <taxon>Parmeliaceae</taxon>
        <taxon>Imshaugia</taxon>
    </lineage>
</organism>
<feature type="region of interest" description="Disordered" evidence="9">
    <location>
        <begin position="406"/>
        <end position="498"/>
    </location>
</feature>
<keyword evidence="6" id="KW-0067">ATP-binding</keyword>
<feature type="compositionally biased region" description="Basic and acidic residues" evidence="9">
    <location>
        <begin position="36"/>
        <end position="70"/>
    </location>
</feature>
<evidence type="ECO:0000256" key="7">
    <source>
        <dbReference type="ARBA" id="ARBA00023054"/>
    </source>
</evidence>
<dbReference type="CDD" id="cd18793">
    <property type="entry name" value="SF2_C_SNF"/>
    <property type="match status" value="1"/>
</dbReference>
<dbReference type="InterPro" id="IPR038718">
    <property type="entry name" value="SNF2-like_sf"/>
</dbReference>
<dbReference type="InterPro" id="IPR014001">
    <property type="entry name" value="Helicase_ATP-bd"/>
</dbReference>
<dbReference type="InterPro" id="IPR001650">
    <property type="entry name" value="Helicase_C-like"/>
</dbReference>
<evidence type="ECO:0000256" key="6">
    <source>
        <dbReference type="ARBA" id="ARBA00022840"/>
    </source>
</evidence>
<dbReference type="PANTHER" id="PTHR10799">
    <property type="entry name" value="SNF2/RAD54 HELICASE FAMILY"/>
    <property type="match status" value="1"/>
</dbReference>
<comment type="caution">
    <text evidence="12">The sequence shown here is derived from an EMBL/GenBank/DDBJ whole genome shotgun (WGS) entry which is preliminary data.</text>
</comment>
<dbReference type="Gene3D" id="3.40.50.10810">
    <property type="entry name" value="Tandem AAA-ATPase domain"/>
    <property type="match status" value="1"/>
</dbReference>
<feature type="compositionally biased region" description="Acidic residues" evidence="9">
    <location>
        <begin position="468"/>
        <end position="477"/>
    </location>
</feature>
<evidence type="ECO:0000256" key="2">
    <source>
        <dbReference type="ARBA" id="ARBA00007025"/>
    </source>
</evidence>
<keyword evidence="7" id="KW-0175">Coiled coil</keyword>
<dbReference type="InterPro" id="IPR049730">
    <property type="entry name" value="SNF2/RAD54-like_C"/>
</dbReference>
<keyword evidence="5" id="KW-0347">Helicase</keyword>
<name>A0A8H3FPS0_9LECA</name>
<evidence type="ECO:0000256" key="1">
    <source>
        <dbReference type="ARBA" id="ARBA00004123"/>
    </source>
</evidence>
<dbReference type="Gene3D" id="3.40.50.300">
    <property type="entry name" value="P-loop containing nucleotide triphosphate hydrolases"/>
    <property type="match status" value="1"/>
</dbReference>
<evidence type="ECO:0000256" key="4">
    <source>
        <dbReference type="ARBA" id="ARBA00022801"/>
    </source>
</evidence>
<dbReference type="OrthoDB" id="5857104at2759"/>
<gene>
    <name evidence="12" type="ORF">IMSHALPRED_007056</name>
</gene>
<feature type="domain" description="Helicase ATP-binding" evidence="10">
    <location>
        <begin position="132"/>
        <end position="300"/>
    </location>
</feature>
<evidence type="ECO:0000259" key="11">
    <source>
        <dbReference type="PROSITE" id="PS51194"/>
    </source>
</evidence>
<evidence type="ECO:0000256" key="3">
    <source>
        <dbReference type="ARBA" id="ARBA00022741"/>
    </source>
</evidence>
<dbReference type="SMART" id="SM00490">
    <property type="entry name" value="HELICc"/>
    <property type="match status" value="1"/>
</dbReference>
<dbReference type="FunFam" id="3.40.50.10810:FF:000015">
    <property type="entry name" value="lymphoid-specific helicase isoform X1"/>
    <property type="match status" value="1"/>
</dbReference>
<dbReference type="Pfam" id="PF00176">
    <property type="entry name" value="SNF2-rel_dom"/>
    <property type="match status" value="1"/>
</dbReference>
<protein>
    <submittedName>
        <fullName evidence="12">Uncharacterized protein</fullName>
    </submittedName>
</protein>
<dbReference type="AlphaFoldDB" id="A0A8H3FPS0"/>
<evidence type="ECO:0000313" key="13">
    <source>
        <dbReference type="Proteomes" id="UP000664534"/>
    </source>
</evidence>
<dbReference type="EMBL" id="CAJPDT010000044">
    <property type="protein sequence ID" value="CAF9926807.1"/>
    <property type="molecule type" value="Genomic_DNA"/>
</dbReference>
<dbReference type="GO" id="GO:0005634">
    <property type="term" value="C:nucleus"/>
    <property type="evidence" value="ECO:0007669"/>
    <property type="project" value="UniProtKB-SubCell"/>
</dbReference>
<evidence type="ECO:0000313" key="12">
    <source>
        <dbReference type="EMBL" id="CAF9926807.1"/>
    </source>
</evidence>
<dbReference type="Pfam" id="PF00271">
    <property type="entry name" value="Helicase_C"/>
    <property type="match status" value="1"/>
</dbReference>
<dbReference type="PROSITE" id="PS51192">
    <property type="entry name" value="HELICASE_ATP_BIND_1"/>
    <property type="match status" value="1"/>
</dbReference>
<evidence type="ECO:0000256" key="5">
    <source>
        <dbReference type="ARBA" id="ARBA00022806"/>
    </source>
</evidence>
<keyword evidence="4" id="KW-0378">Hydrolase</keyword>
<reference evidence="12" key="1">
    <citation type="submission" date="2021-03" db="EMBL/GenBank/DDBJ databases">
        <authorList>
            <person name="Tagirdzhanova G."/>
        </authorList>
    </citation>
    <scope>NUCLEOTIDE SEQUENCE</scope>
</reference>
<evidence type="ECO:0000256" key="8">
    <source>
        <dbReference type="ARBA" id="ARBA00023242"/>
    </source>
</evidence>
<feature type="region of interest" description="Disordered" evidence="9">
    <location>
        <begin position="1"/>
        <end position="70"/>
    </location>
</feature>
<dbReference type="GO" id="GO:0004386">
    <property type="term" value="F:helicase activity"/>
    <property type="evidence" value="ECO:0007669"/>
    <property type="project" value="UniProtKB-KW"/>
</dbReference>
<feature type="compositionally biased region" description="Polar residues" evidence="9">
    <location>
        <begin position="420"/>
        <end position="438"/>
    </location>
</feature>
<dbReference type="SUPFAM" id="SSF52540">
    <property type="entry name" value="P-loop containing nucleoside triphosphate hydrolases"/>
    <property type="match status" value="2"/>
</dbReference>
<comment type="subcellular location">
    <subcellularLocation>
        <location evidence="1">Nucleus</location>
    </subcellularLocation>
</comment>
<keyword evidence="3" id="KW-0547">Nucleotide-binding</keyword>
<dbReference type="InterPro" id="IPR000330">
    <property type="entry name" value="SNF2_N"/>
</dbReference>
<dbReference type="SMART" id="SM00487">
    <property type="entry name" value="DEXDc"/>
    <property type="match status" value="1"/>
</dbReference>